<gene>
    <name evidence="1" type="ORF">LLCLJKAH_00052</name>
</gene>
<reference evidence="1 2" key="1">
    <citation type="submission" date="2020-09" db="EMBL/GenBank/DDBJ databases">
        <authorList>
            <person name="Jameson E."/>
        </authorList>
    </citation>
    <scope>NUCLEOTIDE SEQUENCE [LARGE SCALE GENOMIC DNA]</scope>
</reference>
<organism evidence="1 2">
    <name type="scientific">Klebsiella phage vB_KvM-Eowyn</name>
    <dbReference type="NCBI Taxonomy" id="2762819"/>
    <lineage>
        <taxon>Viruses</taxon>
        <taxon>Duplodnaviria</taxon>
        <taxon>Heunggongvirae</taxon>
        <taxon>Uroviricota</taxon>
        <taxon>Caudoviricetes</taxon>
        <taxon>Chimalliviridae</taxon>
        <taxon>Eowynvirus</taxon>
        <taxon>Eowynvirus eowyn</taxon>
    </lineage>
</organism>
<proteinExistence type="predicted"/>
<dbReference type="Proteomes" id="UP000596247">
    <property type="component" value="Chromosome"/>
</dbReference>
<keyword evidence="2" id="KW-1185">Reference proteome</keyword>
<evidence type="ECO:0000313" key="2">
    <source>
        <dbReference type="Proteomes" id="UP000596247"/>
    </source>
</evidence>
<name>A0A7R8R5T0_9CAUD</name>
<protein>
    <submittedName>
        <fullName evidence="1">Uncharacterized protein</fullName>
    </submittedName>
</protein>
<accession>A0A7R8R5T0</accession>
<dbReference type="EMBL" id="LR881104">
    <property type="protein sequence ID" value="CAD5236041.1"/>
    <property type="molecule type" value="Genomic_DNA"/>
</dbReference>
<evidence type="ECO:0000313" key="1">
    <source>
        <dbReference type="EMBL" id="CAD5236041.1"/>
    </source>
</evidence>
<sequence>MRDKFWVPEITRVVTLGINTPTPQINNDGSYDVVLANLNAQSIDGQLVIIDDALLRNQMDFLTGQQLGQYNFSGTINNIPYGPTVKKMEARIPNPMYTLNGYSLQYHDDGHVTVMGNVTPTNQTLWDKLATNNRGLFFSMRSLITIMGETRKVLSIISFDMERRVVLRRFKG</sequence>